<reference evidence="1 2" key="1">
    <citation type="submission" date="2015-03" db="EMBL/GenBank/DDBJ databases">
        <authorList>
            <person name="Murphy D."/>
        </authorList>
    </citation>
    <scope>NUCLEOTIDE SEQUENCE [LARGE SCALE GENOMIC DNA]</scope>
    <source>
        <strain evidence="1 2">PAP088</strain>
    </source>
</reference>
<organism evidence="1 2">
    <name type="scientific">Mycobacteroides abscessus</name>
    <dbReference type="NCBI Taxonomy" id="36809"/>
    <lineage>
        <taxon>Bacteria</taxon>
        <taxon>Bacillati</taxon>
        <taxon>Actinomycetota</taxon>
        <taxon>Actinomycetes</taxon>
        <taxon>Mycobacteriales</taxon>
        <taxon>Mycobacteriaceae</taxon>
        <taxon>Mycobacteroides</taxon>
    </lineage>
</organism>
<name>A0A0U0ZRF4_9MYCO</name>
<protein>
    <submittedName>
        <fullName evidence="1">Uncharacterized protein</fullName>
    </submittedName>
</protein>
<gene>
    <name evidence="1" type="ORF">ERS075579_03496</name>
</gene>
<dbReference type="AlphaFoldDB" id="A0A0U0ZRF4"/>
<evidence type="ECO:0000313" key="1">
    <source>
        <dbReference type="EMBL" id="CPV62780.1"/>
    </source>
</evidence>
<accession>A0A0U0ZRF4</accession>
<proteinExistence type="predicted"/>
<dbReference type="Proteomes" id="UP000045782">
    <property type="component" value="Unassembled WGS sequence"/>
</dbReference>
<dbReference type="EMBL" id="CSWP01000007">
    <property type="protein sequence ID" value="CPV62780.1"/>
    <property type="molecule type" value="Genomic_DNA"/>
</dbReference>
<evidence type="ECO:0000313" key="2">
    <source>
        <dbReference type="Proteomes" id="UP000045782"/>
    </source>
</evidence>
<sequence length="33" mass="3856">MGQRKETPPIWAILSCLVQMARLLVELHGKHWL</sequence>